<dbReference type="SUPFAM" id="SSF53448">
    <property type="entry name" value="Nucleotide-diphospho-sugar transferases"/>
    <property type="match status" value="1"/>
</dbReference>
<accession>A0A176TFF9</accession>
<dbReference type="Gene3D" id="3.90.550.10">
    <property type="entry name" value="Spore Coat Polysaccharide Biosynthesis Protein SpsA, Chain A"/>
    <property type="match status" value="1"/>
</dbReference>
<gene>
    <name evidence="2" type="ORF">LPB303_04260</name>
</gene>
<organism evidence="2 3">
    <name type="scientific">Polaribacter atrinae</name>
    <dbReference type="NCBI Taxonomy" id="1333662"/>
    <lineage>
        <taxon>Bacteria</taxon>
        <taxon>Pseudomonadati</taxon>
        <taxon>Bacteroidota</taxon>
        <taxon>Flavobacteriia</taxon>
        <taxon>Flavobacteriales</taxon>
        <taxon>Flavobacteriaceae</taxon>
    </lineage>
</organism>
<evidence type="ECO:0000259" key="1">
    <source>
        <dbReference type="Pfam" id="PF00535"/>
    </source>
</evidence>
<feature type="domain" description="Glycosyltransferase 2-like" evidence="1">
    <location>
        <begin position="6"/>
        <end position="141"/>
    </location>
</feature>
<dbReference type="InterPro" id="IPR001173">
    <property type="entry name" value="Glyco_trans_2-like"/>
</dbReference>
<evidence type="ECO:0000313" key="3">
    <source>
        <dbReference type="Proteomes" id="UP000076923"/>
    </source>
</evidence>
<protein>
    <recommendedName>
        <fullName evidence="1">Glycosyltransferase 2-like domain-containing protein</fullName>
    </recommendedName>
</protein>
<dbReference type="GO" id="GO:0016758">
    <property type="term" value="F:hexosyltransferase activity"/>
    <property type="evidence" value="ECO:0007669"/>
    <property type="project" value="UniProtKB-ARBA"/>
</dbReference>
<dbReference type="Pfam" id="PF00535">
    <property type="entry name" value="Glycos_transf_2"/>
    <property type="match status" value="1"/>
</dbReference>
<dbReference type="AlphaFoldDB" id="A0A176TFF9"/>
<sequence>MGMLVSVIVPCYNQGKFLNETLESVYKQTYLEWECIMVDDGSTDDTMKIAQSWAVKDIRFKYFYKENGGVSSARNLGIEQANGQYLQFLDADDLLAPQKLELSLDAFSLSNNNAAEIVVSNFMMISIDSKGVYPPSFEFTKESLTFENFLYNSFSIQLQYAIFEGKLFDTIRFSENLSAQEDWVVWIKLLKITNKIDFIDKPLSFYRINPDGRMNTLGIEDNQIKVLGSLKEVLTYEEYYNFSVNILSKYYDSYRLYRKNLNLLKKSNSYKLVLIIKKILKKIGVLKIMKKFLK</sequence>
<dbReference type="OrthoDB" id="597270at2"/>
<dbReference type="STRING" id="1333662.LPB303_04260"/>
<dbReference type="EMBL" id="LVWE01000005">
    <property type="protein sequence ID" value="OAD46135.1"/>
    <property type="molecule type" value="Genomic_DNA"/>
</dbReference>
<dbReference type="Proteomes" id="UP000076923">
    <property type="component" value="Unassembled WGS sequence"/>
</dbReference>
<dbReference type="PANTHER" id="PTHR22916">
    <property type="entry name" value="GLYCOSYLTRANSFERASE"/>
    <property type="match status" value="1"/>
</dbReference>
<name>A0A176TFF9_9FLAO</name>
<dbReference type="PANTHER" id="PTHR22916:SF3">
    <property type="entry name" value="UDP-GLCNAC:BETAGAL BETA-1,3-N-ACETYLGLUCOSAMINYLTRANSFERASE-LIKE PROTEIN 1"/>
    <property type="match status" value="1"/>
</dbReference>
<dbReference type="InterPro" id="IPR029044">
    <property type="entry name" value="Nucleotide-diphossugar_trans"/>
</dbReference>
<evidence type="ECO:0000313" key="2">
    <source>
        <dbReference type="EMBL" id="OAD46135.1"/>
    </source>
</evidence>
<dbReference type="CDD" id="cd00761">
    <property type="entry name" value="Glyco_tranf_GTA_type"/>
    <property type="match status" value="1"/>
</dbReference>
<comment type="caution">
    <text evidence="2">The sequence shown here is derived from an EMBL/GenBank/DDBJ whole genome shotgun (WGS) entry which is preliminary data.</text>
</comment>
<keyword evidence="3" id="KW-1185">Reference proteome</keyword>
<reference evidence="2 3" key="1">
    <citation type="submission" date="2016-02" db="EMBL/GenBank/DDBJ databases">
        <title>Draft genome sequence of Polaribacter atrinae KACC17473.</title>
        <authorList>
            <person name="Shin S.-K."/>
            <person name="Yi H."/>
        </authorList>
    </citation>
    <scope>NUCLEOTIDE SEQUENCE [LARGE SCALE GENOMIC DNA]</scope>
    <source>
        <strain evidence="2 3">KACC 17473</strain>
    </source>
</reference>
<proteinExistence type="predicted"/>